<dbReference type="Proteomes" id="UP001596390">
    <property type="component" value="Unassembled WGS sequence"/>
</dbReference>
<dbReference type="SUPFAM" id="SSF55103">
    <property type="entry name" value="FAD-linked oxidases, C-terminal domain"/>
    <property type="match status" value="1"/>
</dbReference>
<dbReference type="Gene3D" id="3.30.465.10">
    <property type="match status" value="1"/>
</dbReference>
<dbReference type="InterPro" id="IPR016166">
    <property type="entry name" value="FAD-bd_PCMH"/>
</dbReference>
<evidence type="ECO:0000256" key="2">
    <source>
        <dbReference type="ARBA" id="ARBA00008000"/>
    </source>
</evidence>
<dbReference type="PANTHER" id="PTHR11748:SF111">
    <property type="entry name" value="D-LACTATE DEHYDROGENASE, MITOCHONDRIAL-RELATED"/>
    <property type="match status" value="1"/>
</dbReference>
<evidence type="ECO:0000259" key="8">
    <source>
        <dbReference type="PROSITE" id="PS51387"/>
    </source>
</evidence>
<evidence type="ECO:0000256" key="1">
    <source>
        <dbReference type="ARBA" id="ARBA00001974"/>
    </source>
</evidence>
<evidence type="ECO:0000256" key="3">
    <source>
        <dbReference type="ARBA" id="ARBA00022630"/>
    </source>
</evidence>
<dbReference type="AlphaFoldDB" id="A0ABD5YMZ6"/>
<feature type="domain" description="FAD-binding PCMH-type" evidence="8">
    <location>
        <begin position="37"/>
        <end position="216"/>
    </location>
</feature>
<dbReference type="GO" id="GO:0004458">
    <property type="term" value="F:D-lactate dehydrogenase (cytochrome) activity"/>
    <property type="evidence" value="ECO:0007669"/>
    <property type="project" value="UniProtKB-EC"/>
</dbReference>
<proteinExistence type="inferred from homology"/>
<dbReference type="FunFam" id="3.30.70.2740:FF:000001">
    <property type="entry name" value="D-lactate dehydrogenase mitochondrial"/>
    <property type="match status" value="1"/>
</dbReference>
<evidence type="ECO:0000256" key="7">
    <source>
        <dbReference type="ARBA" id="ARBA00038897"/>
    </source>
</evidence>
<dbReference type="RefSeq" id="WP_267665267.1">
    <property type="nucleotide sequence ID" value="NZ_JAODIX010000062.1"/>
</dbReference>
<organism evidence="9 10">
    <name type="scientific">Halorubrum yunnanense</name>
    <dbReference type="NCBI Taxonomy" id="1526162"/>
    <lineage>
        <taxon>Archaea</taxon>
        <taxon>Methanobacteriati</taxon>
        <taxon>Methanobacteriota</taxon>
        <taxon>Stenosarchaea group</taxon>
        <taxon>Halobacteria</taxon>
        <taxon>Halobacteriales</taxon>
        <taxon>Haloferacaceae</taxon>
        <taxon>Halorubrum</taxon>
    </lineage>
</organism>
<dbReference type="FunFam" id="1.10.45.10:FF:000001">
    <property type="entry name" value="D-lactate dehydrogenase mitochondrial"/>
    <property type="match status" value="1"/>
</dbReference>
<keyword evidence="6" id="KW-0560">Oxidoreductase</keyword>
<evidence type="ECO:0000256" key="4">
    <source>
        <dbReference type="ARBA" id="ARBA00022827"/>
    </source>
</evidence>
<gene>
    <name evidence="9" type="ORF">ACFQMK_13115</name>
</gene>
<evidence type="ECO:0000256" key="6">
    <source>
        <dbReference type="ARBA" id="ARBA00023002"/>
    </source>
</evidence>
<dbReference type="InterPro" id="IPR006094">
    <property type="entry name" value="Oxid_FAD_bind_N"/>
</dbReference>
<dbReference type="Pfam" id="PF02913">
    <property type="entry name" value="FAD-oxidase_C"/>
    <property type="match status" value="1"/>
</dbReference>
<dbReference type="EMBL" id="JBHSZZ010000062">
    <property type="protein sequence ID" value="MFC7187800.1"/>
    <property type="molecule type" value="Genomic_DNA"/>
</dbReference>
<accession>A0ABD5YMZ6</accession>
<evidence type="ECO:0000256" key="5">
    <source>
        <dbReference type="ARBA" id="ARBA00022946"/>
    </source>
</evidence>
<comment type="caution">
    <text evidence="9">The sequence shown here is derived from an EMBL/GenBank/DDBJ whole genome shotgun (WGS) entry which is preliminary data.</text>
</comment>
<dbReference type="Gene3D" id="3.30.70.2740">
    <property type="match status" value="1"/>
</dbReference>
<sequence length="461" mass="49218">MAPTTEFVEGILDADQISYGTAEREQRAADWGTDDADAVTPDVVVWPESTADIAAVLTAANEHGVPVTPYAAGTSLEGNAVPVERGITLDLSEMDAVLDVRPDDLQVDVQPGIFGDDLNEAVADYGLFVPSLPASSDISTIGGMIANDASGTKTVKYGEVADWVLELEVVLPTGELITVGSKAAKTSAGYNLKELVIGSEGTLGVVTRATIELTGRPEQIRGGRAIFDDLGSATAAVADAVQSGVDVAKIELIDAFSAEVSNAFLDTDLPDSPMVFLEFHANHSVEKEIEFCRAVFEANDVARFEIADDDTEMRALWEARRELAEAFEPYDPDRSPLTPGDITVPISSYPEIIDYAKQLEAEKGIPVACFGHAGDGNVHYFIMVEPDDPESVATGEEISERLVERAIELGGTATGEHGVGLGKRDYLTMEYDDAGLESMRAIKRALDPNNVLNPGKILPEE</sequence>
<keyword evidence="3" id="KW-0285">Flavoprotein</keyword>
<evidence type="ECO:0000313" key="9">
    <source>
        <dbReference type="EMBL" id="MFC7187800.1"/>
    </source>
</evidence>
<dbReference type="InterPro" id="IPR016169">
    <property type="entry name" value="FAD-bd_PCMH_sub2"/>
</dbReference>
<comment type="similarity">
    <text evidence="2">Belongs to the FAD-binding oxidoreductase/transferase type 4 family.</text>
</comment>
<dbReference type="EC" id="1.1.2.4" evidence="7"/>
<protein>
    <recommendedName>
        <fullName evidence="7">D-lactate dehydrogenase (cytochrome)</fullName>
        <ecNumber evidence="7">1.1.2.4</ecNumber>
    </recommendedName>
</protein>
<evidence type="ECO:0000313" key="10">
    <source>
        <dbReference type="Proteomes" id="UP001596390"/>
    </source>
</evidence>
<dbReference type="Pfam" id="PF01565">
    <property type="entry name" value="FAD_binding_4"/>
    <property type="match status" value="1"/>
</dbReference>
<dbReference type="InterPro" id="IPR004113">
    <property type="entry name" value="FAD-bd_oxidored_4_C"/>
</dbReference>
<comment type="cofactor">
    <cofactor evidence="1">
        <name>FAD</name>
        <dbReference type="ChEBI" id="CHEBI:57692"/>
    </cofactor>
</comment>
<keyword evidence="10" id="KW-1185">Reference proteome</keyword>
<name>A0ABD5YMZ6_9EURY</name>
<dbReference type="SUPFAM" id="SSF56176">
    <property type="entry name" value="FAD-binding/transporter-associated domain-like"/>
    <property type="match status" value="1"/>
</dbReference>
<dbReference type="PANTHER" id="PTHR11748">
    <property type="entry name" value="D-LACTATE DEHYDROGENASE"/>
    <property type="match status" value="1"/>
</dbReference>
<dbReference type="InterPro" id="IPR016171">
    <property type="entry name" value="Vanillyl_alc_oxidase_C-sub2"/>
</dbReference>
<dbReference type="PROSITE" id="PS51387">
    <property type="entry name" value="FAD_PCMH"/>
    <property type="match status" value="1"/>
</dbReference>
<dbReference type="InterPro" id="IPR016164">
    <property type="entry name" value="FAD-linked_Oxase-like_C"/>
</dbReference>
<keyword evidence="5" id="KW-0809">Transit peptide</keyword>
<dbReference type="Gene3D" id="1.10.45.10">
    <property type="entry name" value="Vanillyl-alcohol Oxidase, Chain A, domain 4"/>
    <property type="match status" value="1"/>
</dbReference>
<dbReference type="InterPro" id="IPR036318">
    <property type="entry name" value="FAD-bd_PCMH-like_sf"/>
</dbReference>
<keyword evidence="4" id="KW-0274">FAD</keyword>
<reference evidence="9 10" key="1">
    <citation type="journal article" date="2019" name="Int. J. Syst. Evol. Microbiol.">
        <title>The Global Catalogue of Microorganisms (GCM) 10K type strain sequencing project: providing services to taxonomists for standard genome sequencing and annotation.</title>
        <authorList>
            <consortium name="The Broad Institute Genomics Platform"/>
            <consortium name="The Broad Institute Genome Sequencing Center for Infectious Disease"/>
            <person name="Wu L."/>
            <person name="Ma J."/>
        </authorList>
    </citation>
    <scope>NUCLEOTIDE SEQUENCE [LARGE SCALE GENOMIC DNA]</scope>
    <source>
        <strain evidence="9 10">Q85</strain>
    </source>
</reference>